<dbReference type="EMBL" id="JBHSMS010000013">
    <property type="protein sequence ID" value="MFC5510238.1"/>
    <property type="molecule type" value="Genomic_DNA"/>
</dbReference>
<gene>
    <name evidence="2" type="ORF">ACFPOU_03735</name>
</gene>
<sequence length="134" mass="13884">MKQSIFVFAALAVLAGCAAPGPANDATRADARPTGTDGWQVVSVTPVPLGTGARAGDAGVITSSTVITDPGPIGGRAVHGAAPVHGAPIYGAPVYVPVPVYVREPYWYPPVSIGLGFHFGKSWGGHRHRGYRRR</sequence>
<evidence type="ECO:0000313" key="2">
    <source>
        <dbReference type="EMBL" id="MFC5510238.1"/>
    </source>
</evidence>
<dbReference type="Proteomes" id="UP001596031">
    <property type="component" value="Unassembled WGS sequence"/>
</dbReference>
<dbReference type="PROSITE" id="PS51257">
    <property type="entry name" value="PROKAR_LIPOPROTEIN"/>
    <property type="match status" value="1"/>
</dbReference>
<keyword evidence="1" id="KW-0732">Signal</keyword>
<organism evidence="2 3">
    <name type="scientific">Massilia jejuensis</name>
    <dbReference type="NCBI Taxonomy" id="648894"/>
    <lineage>
        <taxon>Bacteria</taxon>
        <taxon>Pseudomonadati</taxon>
        <taxon>Pseudomonadota</taxon>
        <taxon>Betaproteobacteria</taxon>
        <taxon>Burkholderiales</taxon>
        <taxon>Oxalobacteraceae</taxon>
        <taxon>Telluria group</taxon>
        <taxon>Massilia</taxon>
    </lineage>
</organism>
<name>A0ABW0PDD1_9BURK</name>
<keyword evidence="3" id="KW-1185">Reference proteome</keyword>
<reference evidence="3" key="1">
    <citation type="journal article" date="2019" name="Int. J. Syst. Evol. Microbiol.">
        <title>The Global Catalogue of Microorganisms (GCM) 10K type strain sequencing project: providing services to taxonomists for standard genome sequencing and annotation.</title>
        <authorList>
            <consortium name="The Broad Institute Genomics Platform"/>
            <consortium name="The Broad Institute Genome Sequencing Center for Infectious Disease"/>
            <person name="Wu L."/>
            <person name="Ma J."/>
        </authorList>
    </citation>
    <scope>NUCLEOTIDE SEQUENCE [LARGE SCALE GENOMIC DNA]</scope>
    <source>
        <strain evidence="3">CCUG 38813</strain>
    </source>
</reference>
<feature type="chain" id="PRO_5047225566" description="Lipoprotein" evidence="1">
    <location>
        <begin position="26"/>
        <end position="134"/>
    </location>
</feature>
<proteinExistence type="predicted"/>
<evidence type="ECO:0000256" key="1">
    <source>
        <dbReference type="SAM" id="SignalP"/>
    </source>
</evidence>
<accession>A0ABW0PDD1</accession>
<evidence type="ECO:0008006" key="4">
    <source>
        <dbReference type="Google" id="ProtNLM"/>
    </source>
</evidence>
<protein>
    <recommendedName>
        <fullName evidence="4">Lipoprotein</fullName>
    </recommendedName>
</protein>
<evidence type="ECO:0000313" key="3">
    <source>
        <dbReference type="Proteomes" id="UP001596031"/>
    </source>
</evidence>
<comment type="caution">
    <text evidence="2">The sequence shown here is derived from an EMBL/GenBank/DDBJ whole genome shotgun (WGS) entry which is preliminary data.</text>
</comment>
<dbReference type="RefSeq" id="WP_379717347.1">
    <property type="nucleotide sequence ID" value="NZ_JBHSMS010000013.1"/>
</dbReference>
<feature type="signal peptide" evidence="1">
    <location>
        <begin position="1"/>
        <end position="25"/>
    </location>
</feature>